<keyword evidence="3" id="KW-1185">Reference proteome</keyword>
<feature type="region of interest" description="Disordered" evidence="1">
    <location>
        <begin position="1095"/>
        <end position="1216"/>
    </location>
</feature>
<feature type="compositionally biased region" description="Basic residues" evidence="1">
    <location>
        <begin position="1100"/>
        <end position="1110"/>
    </location>
</feature>
<dbReference type="PaxDb" id="35128-Thaps20617"/>
<reference evidence="2 3" key="1">
    <citation type="journal article" date="2004" name="Science">
        <title>The genome of the diatom Thalassiosira pseudonana: ecology, evolution, and metabolism.</title>
        <authorList>
            <person name="Armbrust E.V."/>
            <person name="Berges J.A."/>
            <person name="Bowler C."/>
            <person name="Green B.R."/>
            <person name="Martinez D."/>
            <person name="Putnam N.H."/>
            <person name="Zhou S."/>
            <person name="Allen A.E."/>
            <person name="Apt K.E."/>
            <person name="Bechner M."/>
            <person name="Brzezinski M.A."/>
            <person name="Chaal B.K."/>
            <person name="Chiovitti A."/>
            <person name="Davis A.K."/>
            <person name="Demarest M.S."/>
            <person name="Detter J.C."/>
            <person name="Glavina T."/>
            <person name="Goodstein D."/>
            <person name="Hadi M.Z."/>
            <person name="Hellsten U."/>
            <person name="Hildebrand M."/>
            <person name="Jenkins B.D."/>
            <person name="Jurka J."/>
            <person name="Kapitonov V.V."/>
            <person name="Kroger N."/>
            <person name="Lau W.W."/>
            <person name="Lane T.W."/>
            <person name="Larimer F.W."/>
            <person name="Lippmeier J.C."/>
            <person name="Lucas S."/>
            <person name="Medina M."/>
            <person name="Montsant A."/>
            <person name="Obornik M."/>
            <person name="Parker M.S."/>
            <person name="Palenik B."/>
            <person name="Pazour G.J."/>
            <person name="Richardson P.M."/>
            <person name="Rynearson T.A."/>
            <person name="Saito M.A."/>
            <person name="Schwartz D.C."/>
            <person name="Thamatrakoln K."/>
            <person name="Valentin K."/>
            <person name="Vardi A."/>
            <person name="Wilkerson F.P."/>
            <person name="Rokhsar D.S."/>
        </authorList>
    </citation>
    <scope>NUCLEOTIDE SEQUENCE [LARGE SCALE GENOMIC DNA]</scope>
    <source>
        <strain evidence="2 3">CCMP1335</strain>
    </source>
</reference>
<feature type="compositionally biased region" description="Basic and acidic residues" evidence="1">
    <location>
        <begin position="868"/>
        <end position="880"/>
    </location>
</feature>
<gene>
    <name evidence="2" type="ORF">THAPSDRAFT_20617</name>
</gene>
<dbReference type="Gene3D" id="2.30.30.140">
    <property type="match status" value="1"/>
</dbReference>
<dbReference type="KEGG" id="tps:THAPSDRAFT_20617"/>
<dbReference type="InParanoid" id="B8BT20"/>
<dbReference type="eggNOG" id="ENOG502QZM5">
    <property type="taxonomic scope" value="Eukaryota"/>
</dbReference>
<evidence type="ECO:0000256" key="1">
    <source>
        <dbReference type="SAM" id="MobiDB-lite"/>
    </source>
</evidence>
<feature type="compositionally biased region" description="Polar residues" evidence="1">
    <location>
        <begin position="1128"/>
        <end position="1139"/>
    </location>
</feature>
<feature type="compositionally biased region" description="Polar residues" evidence="1">
    <location>
        <begin position="1187"/>
        <end position="1203"/>
    </location>
</feature>
<proteinExistence type="predicted"/>
<feature type="region of interest" description="Disordered" evidence="1">
    <location>
        <begin position="854"/>
        <end position="901"/>
    </location>
</feature>
<dbReference type="RefSeq" id="XP_002286587.1">
    <property type="nucleotide sequence ID" value="XM_002286551.1"/>
</dbReference>
<organism evidence="2 3">
    <name type="scientific">Thalassiosira pseudonana</name>
    <name type="common">Marine diatom</name>
    <name type="synonym">Cyclotella nana</name>
    <dbReference type="NCBI Taxonomy" id="35128"/>
    <lineage>
        <taxon>Eukaryota</taxon>
        <taxon>Sar</taxon>
        <taxon>Stramenopiles</taxon>
        <taxon>Ochrophyta</taxon>
        <taxon>Bacillariophyta</taxon>
        <taxon>Coscinodiscophyceae</taxon>
        <taxon>Thalassiosirophycidae</taxon>
        <taxon>Thalassiosirales</taxon>
        <taxon>Thalassiosiraceae</taxon>
        <taxon>Thalassiosira</taxon>
    </lineage>
</organism>
<protein>
    <recommendedName>
        <fullName evidence="4">Bromo domain-containing protein</fullName>
    </recommendedName>
</protein>
<accession>B8BT20</accession>
<feature type="region of interest" description="Disordered" evidence="1">
    <location>
        <begin position="241"/>
        <end position="342"/>
    </location>
</feature>
<feature type="compositionally biased region" description="Low complexity" evidence="1">
    <location>
        <begin position="267"/>
        <end position="276"/>
    </location>
</feature>
<dbReference type="GeneID" id="7449119"/>
<name>B8BT20_THAPS</name>
<evidence type="ECO:0000313" key="2">
    <source>
        <dbReference type="EMBL" id="EED96228.1"/>
    </source>
</evidence>
<dbReference type="OMA" id="HEFIWVR"/>
<feature type="region of interest" description="Disordered" evidence="1">
    <location>
        <begin position="932"/>
        <end position="960"/>
    </location>
</feature>
<evidence type="ECO:0000313" key="3">
    <source>
        <dbReference type="Proteomes" id="UP000001449"/>
    </source>
</evidence>
<feature type="region of interest" description="Disordered" evidence="1">
    <location>
        <begin position="1"/>
        <end position="39"/>
    </location>
</feature>
<evidence type="ECO:0008006" key="4">
    <source>
        <dbReference type="Google" id="ProtNLM"/>
    </source>
</evidence>
<reference evidence="2 3" key="2">
    <citation type="journal article" date="2008" name="Nature">
        <title>The Phaeodactylum genome reveals the evolutionary history of diatom genomes.</title>
        <authorList>
            <person name="Bowler C."/>
            <person name="Allen A.E."/>
            <person name="Badger J.H."/>
            <person name="Grimwood J."/>
            <person name="Jabbari K."/>
            <person name="Kuo A."/>
            <person name="Maheswari U."/>
            <person name="Martens C."/>
            <person name="Maumus F."/>
            <person name="Otillar R.P."/>
            <person name="Rayko E."/>
            <person name="Salamov A."/>
            <person name="Vandepoele K."/>
            <person name="Beszteri B."/>
            <person name="Gruber A."/>
            <person name="Heijde M."/>
            <person name="Katinka M."/>
            <person name="Mock T."/>
            <person name="Valentin K."/>
            <person name="Verret F."/>
            <person name="Berges J.A."/>
            <person name="Brownlee C."/>
            <person name="Cadoret J.P."/>
            <person name="Chiovitti A."/>
            <person name="Choi C.J."/>
            <person name="Coesel S."/>
            <person name="De Martino A."/>
            <person name="Detter J.C."/>
            <person name="Durkin C."/>
            <person name="Falciatore A."/>
            <person name="Fournet J."/>
            <person name="Haruta M."/>
            <person name="Huysman M.J."/>
            <person name="Jenkins B.D."/>
            <person name="Jiroutova K."/>
            <person name="Jorgensen R.E."/>
            <person name="Joubert Y."/>
            <person name="Kaplan A."/>
            <person name="Kroger N."/>
            <person name="Kroth P.G."/>
            <person name="La Roche J."/>
            <person name="Lindquist E."/>
            <person name="Lommer M."/>
            <person name="Martin-Jezequel V."/>
            <person name="Lopez P.J."/>
            <person name="Lucas S."/>
            <person name="Mangogna M."/>
            <person name="McGinnis K."/>
            <person name="Medlin L.K."/>
            <person name="Montsant A."/>
            <person name="Oudot-Le Secq M.P."/>
            <person name="Napoli C."/>
            <person name="Obornik M."/>
            <person name="Parker M.S."/>
            <person name="Petit J.L."/>
            <person name="Porcel B.M."/>
            <person name="Poulsen N."/>
            <person name="Robison M."/>
            <person name="Rychlewski L."/>
            <person name="Rynearson T.A."/>
            <person name="Schmutz J."/>
            <person name="Shapiro H."/>
            <person name="Siaut M."/>
            <person name="Stanley M."/>
            <person name="Sussman M.R."/>
            <person name="Taylor A.R."/>
            <person name="Vardi A."/>
            <person name="von Dassow P."/>
            <person name="Vyverman W."/>
            <person name="Willis A."/>
            <person name="Wyrwicz L.S."/>
            <person name="Rokhsar D.S."/>
            <person name="Weissenbach J."/>
            <person name="Armbrust E.V."/>
            <person name="Green B.R."/>
            <person name="Van de Peer Y."/>
            <person name="Grigoriev I.V."/>
        </authorList>
    </citation>
    <scope>NUCLEOTIDE SEQUENCE [LARGE SCALE GENOMIC DNA]</scope>
    <source>
        <strain evidence="2 3">CCMP1335</strain>
    </source>
</reference>
<dbReference type="Proteomes" id="UP000001449">
    <property type="component" value="Chromosome 1"/>
</dbReference>
<feature type="compositionally biased region" description="Low complexity" evidence="1">
    <location>
        <begin position="24"/>
        <end position="33"/>
    </location>
</feature>
<dbReference type="HOGENOM" id="CLU_269234_0_0_1"/>
<dbReference type="EMBL" id="CM000638">
    <property type="protein sequence ID" value="EED96228.1"/>
    <property type="molecule type" value="Genomic_DNA"/>
</dbReference>
<feature type="compositionally biased region" description="Basic and acidic residues" evidence="1">
    <location>
        <begin position="1111"/>
        <end position="1120"/>
    </location>
</feature>
<dbReference type="AlphaFoldDB" id="B8BT20"/>
<sequence>MWNGQGTTPSADGSDPPHRRPSAQQQQQQQQQQGSPSEFAAAALAARMAFANAYDPAAASGGGGRLGTSPSAYGLGDVYGAHHAAAAVDQRQRARELEYLALQRQRQEQLVPGTEAHSRLLELTALNQFQEYERARLQMELMREYQQHDVLADFDRSRMHAMAGAYGMDGPALERQHIAEYLAGQRTRAEEDAEVWRNAGPEARAAALAAAAAAHHGQVDSGESMANGVADYSADATNAVKLDESDTKPSSIGTPSRGKVLPPKPEPSSSKTPDTTATSRKRKKTPTAKSKDSLATVGGAGTSGGKAKRPKKSPGASSAGGGKKGTPRATALNTLPKRAPGVPSMDELVPEITAVEYANVEALMTEFCKVPFLAEFSRPVSLLHPEVSSIVLITYCHSTFNVTNALCLPPSVNDAVLENRSQSDGFGAHVWRVFSNCIKFHTHPSNRDSSIPSFISIASHLREFFNSLWQEFMMSSDAPPRVPGKGISHIHSEYQKRAESRKDRFQNISTVVLSEKCLRKISDALEGFIVSGGKVDNMDKEGVLGNITEAMGDIATFIQSLREIIGKIEMHIQENEDYTVPSLQRDIRKCYTEDVFANEVLKRMRIGSRLDRLLGKILVPVYEANIRGVNQSSIWGCMAAAIWARESKKKPYWPAIVLGIMAPQDQREHWHQSLTERNEARLPEKLREELKLGKRRAEQGLKKQSSDVMSYFLVEFMGTHEFIWVRESDIIETFDPEVDPNVAAAAGNITKKRRSTASSFNAKAMSDAIEEGRWALEEFEIQLSDTCGDQNEGASEFGVGYTYDVICQTDEEAEEMDSILEHGKDDESDTEEKNELLANSGRLDFSVEGRKKAKARAAELKKHKAMRVKQEKDKSKDSHSKASGRTGGKSPRITISEADTKQLARHLEADERREKKELDVRRKKRVREHDRLLREIGRDAKKNKLNTPEKKTNSNEIKDKKSRAEAVIKSFLIQKCQNDSNFNGASFIPTNSVDPSGLLGMALSFRAAAGEIPFEESGGNSFVTYPWDKIDANAPAESSERCRLLQEQIALVEKEIVKVDAAKQRRLDLHNEAKKTLIAVQQNIVRAGEEVTRANASALKGKKRSAKKKDSKLDAAKSDDGADDLSGITPNTSTVSTPEAKQPIKPNGEAKHDVSMTAVDVIEQPKESTQAPAAPSEVEKPSDFKVISSTAETEQTNGPSSSAVAGETAHLREAEK</sequence>
<feature type="compositionally biased region" description="Polar residues" evidence="1">
    <location>
        <begin position="1"/>
        <end position="11"/>
    </location>
</feature>